<dbReference type="InterPro" id="IPR002701">
    <property type="entry name" value="CM_II_prokaryot"/>
</dbReference>
<keyword evidence="4" id="KW-1185">Reference proteome</keyword>
<comment type="caution">
    <text evidence="3">The sequence shown here is derived from an EMBL/GenBank/DDBJ whole genome shotgun (WGS) entry which is preliminary data.</text>
</comment>
<dbReference type="RefSeq" id="WP_344125619.1">
    <property type="nucleotide sequence ID" value="NZ_BAAALT010000008.1"/>
</dbReference>
<dbReference type="SMART" id="SM00830">
    <property type="entry name" value="CM_2"/>
    <property type="match status" value="1"/>
</dbReference>
<evidence type="ECO:0000313" key="3">
    <source>
        <dbReference type="EMBL" id="GAA1785446.1"/>
    </source>
</evidence>
<reference evidence="4" key="1">
    <citation type="journal article" date="2019" name="Int. J. Syst. Evol. Microbiol.">
        <title>The Global Catalogue of Microorganisms (GCM) 10K type strain sequencing project: providing services to taxonomists for standard genome sequencing and annotation.</title>
        <authorList>
            <consortium name="The Broad Institute Genomics Platform"/>
            <consortium name="The Broad Institute Genome Sequencing Center for Infectious Disease"/>
            <person name="Wu L."/>
            <person name="Ma J."/>
        </authorList>
    </citation>
    <scope>NUCLEOTIDE SEQUENCE [LARGE SCALE GENOMIC DNA]</scope>
    <source>
        <strain evidence="4">JCM 13250</strain>
    </source>
</reference>
<feature type="region of interest" description="Disordered" evidence="1">
    <location>
        <begin position="1"/>
        <end position="22"/>
    </location>
</feature>
<dbReference type="SUPFAM" id="SSF48600">
    <property type="entry name" value="Chorismate mutase II"/>
    <property type="match status" value="1"/>
</dbReference>
<name>A0ABP4XQU6_9ACTN</name>
<dbReference type="InterPro" id="IPR036979">
    <property type="entry name" value="CM_dom_sf"/>
</dbReference>
<feature type="domain" description="Chorismate mutase" evidence="2">
    <location>
        <begin position="25"/>
        <end position="106"/>
    </location>
</feature>
<accession>A0ABP4XQU6</accession>
<evidence type="ECO:0000256" key="1">
    <source>
        <dbReference type="SAM" id="MobiDB-lite"/>
    </source>
</evidence>
<feature type="compositionally biased region" description="Polar residues" evidence="1">
    <location>
        <begin position="11"/>
        <end position="21"/>
    </location>
</feature>
<dbReference type="NCBIfam" id="NF005894">
    <property type="entry name" value="PRK07857.1"/>
    <property type="match status" value="1"/>
</dbReference>
<organism evidence="3 4">
    <name type="scientific">Luedemannella flava</name>
    <dbReference type="NCBI Taxonomy" id="349316"/>
    <lineage>
        <taxon>Bacteria</taxon>
        <taxon>Bacillati</taxon>
        <taxon>Actinomycetota</taxon>
        <taxon>Actinomycetes</taxon>
        <taxon>Micromonosporales</taxon>
        <taxon>Micromonosporaceae</taxon>
        <taxon>Luedemannella</taxon>
    </lineage>
</organism>
<sequence>MTAALTPAPNAITTPPGTTIASVDAVPDEHISALRERIDEIDSAIIELWLERAAISQEVGKTRVASGGTRLVLAREQQIVARFREALGPDGVQVAMLLLRAGRGPL</sequence>
<gene>
    <name evidence="3" type="ORF">GCM10009682_04360</name>
</gene>
<dbReference type="InterPro" id="IPR010958">
    <property type="entry name" value="Chorismate_mutase_highGC-bac"/>
</dbReference>
<dbReference type="PROSITE" id="PS51168">
    <property type="entry name" value="CHORISMATE_MUT_2"/>
    <property type="match status" value="1"/>
</dbReference>
<evidence type="ECO:0000259" key="2">
    <source>
        <dbReference type="PROSITE" id="PS51168"/>
    </source>
</evidence>
<proteinExistence type="predicted"/>
<dbReference type="InterPro" id="IPR036263">
    <property type="entry name" value="Chorismate_II_sf"/>
</dbReference>
<dbReference type="EMBL" id="BAAALT010000008">
    <property type="protein sequence ID" value="GAA1785446.1"/>
    <property type="molecule type" value="Genomic_DNA"/>
</dbReference>
<protein>
    <submittedName>
        <fullName evidence="3">Chorismate mutase</fullName>
    </submittedName>
</protein>
<evidence type="ECO:0000313" key="4">
    <source>
        <dbReference type="Proteomes" id="UP001500218"/>
    </source>
</evidence>
<dbReference type="Gene3D" id="1.20.59.10">
    <property type="entry name" value="Chorismate mutase"/>
    <property type="match status" value="1"/>
</dbReference>
<dbReference type="Pfam" id="PF01817">
    <property type="entry name" value="CM_2"/>
    <property type="match status" value="1"/>
</dbReference>
<dbReference type="NCBIfam" id="TIGR01808">
    <property type="entry name" value="CM_M_hiGC-arch"/>
    <property type="match status" value="1"/>
</dbReference>
<dbReference type="Proteomes" id="UP001500218">
    <property type="component" value="Unassembled WGS sequence"/>
</dbReference>